<sequence>MVRGPSVSHAAAAVTHSRTLSPDDSQGTATDRVIPTLSPHHSGRTGATGGKDASGEYYMYDGK</sequence>
<protein>
    <submittedName>
        <fullName evidence="2">Uncharacterized protein</fullName>
    </submittedName>
</protein>
<keyword evidence="3" id="KW-1185">Reference proteome</keyword>
<evidence type="ECO:0000313" key="3">
    <source>
        <dbReference type="Proteomes" id="UP000324222"/>
    </source>
</evidence>
<dbReference type="AlphaFoldDB" id="A0A5B7J5M9"/>
<accession>A0A5B7J5M9</accession>
<feature type="region of interest" description="Disordered" evidence="1">
    <location>
        <begin position="1"/>
        <end position="63"/>
    </location>
</feature>
<gene>
    <name evidence="2" type="ORF">E2C01_085016</name>
</gene>
<feature type="compositionally biased region" description="Polar residues" evidence="1">
    <location>
        <begin position="16"/>
        <end position="29"/>
    </location>
</feature>
<name>A0A5B7J5M9_PORTR</name>
<dbReference type="EMBL" id="VSRR010083046">
    <property type="protein sequence ID" value="MPC90049.1"/>
    <property type="molecule type" value="Genomic_DNA"/>
</dbReference>
<comment type="caution">
    <text evidence="2">The sequence shown here is derived from an EMBL/GenBank/DDBJ whole genome shotgun (WGS) entry which is preliminary data.</text>
</comment>
<evidence type="ECO:0000256" key="1">
    <source>
        <dbReference type="SAM" id="MobiDB-lite"/>
    </source>
</evidence>
<evidence type="ECO:0000313" key="2">
    <source>
        <dbReference type="EMBL" id="MPC90049.1"/>
    </source>
</evidence>
<organism evidence="2 3">
    <name type="scientific">Portunus trituberculatus</name>
    <name type="common">Swimming crab</name>
    <name type="synonym">Neptunus trituberculatus</name>
    <dbReference type="NCBI Taxonomy" id="210409"/>
    <lineage>
        <taxon>Eukaryota</taxon>
        <taxon>Metazoa</taxon>
        <taxon>Ecdysozoa</taxon>
        <taxon>Arthropoda</taxon>
        <taxon>Crustacea</taxon>
        <taxon>Multicrustacea</taxon>
        <taxon>Malacostraca</taxon>
        <taxon>Eumalacostraca</taxon>
        <taxon>Eucarida</taxon>
        <taxon>Decapoda</taxon>
        <taxon>Pleocyemata</taxon>
        <taxon>Brachyura</taxon>
        <taxon>Eubrachyura</taxon>
        <taxon>Portunoidea</taxon>
        <taxon>Portunidae</taxon>
        <taxon>Portuninae</taxon>
        <taxon>Portunus</taxon>
    </lineage>
</organism>
<dbReference type="Proteomes" id="UP000324222">
    <property type="component" value="Unassembled WGS sequence"/>
</dbReference>
<proteinExistence type="predicted"/>
<reference evidence="2 3" key="1">
    <citation type="submission" date="2019-05" db="EMBL/GenBank/DDBJ databases">
        <title>Another draft genome of Portunus trituberculatus and its Hox gene families provides insights of decapod evolution.</title>
        <authorList>
            <person name="Jeong J.-H."/>
            <person name="Song I."/>
            <person name="Kim S."/>
            <person name="Choi T."/>
            <person name="Kim D."/>
            <person name="Ryu S."/>
            <person name="Kim W."/>
        </authorList>
    </citation>
    <scope>NUCLEOTIDE SEQUENCE [LARGE SCALE GENOMIC DNA]</scope>
    <source>
        <tissue evidence="2">Muscle</tissue>
    </source>
</reference>